<sequence>MAYKTNHKHMKSFIKILGVAVTALSLASCLKEDPYFDPAKSNNIVEFANSGTPALDTFPRFTADLGTLNPGESEEFNVLVSYSGPETSAPNDITVNLTIDPVTLELYNDAEGKNYEVPNTSVFEAPTSIVIKKGENRATAKVIVHISPDFDYNANYALPLVITSVSDNTPISSNFGKAIFTFAARNKYDGVYNVTGTYSDNVIGSAATSSYPKTINLVTQGATGGGYFDPNLNGGIYGYSFKNAGSGSYYGNFAPIFYFDDAGNVSKVENYYGQGTNPQLRSAELNPDGINKITFNGAVPEKIEVSYWMVQGTNKRVAITETFTYTGAR</sequence>
<dbReference type="EMBL" id="BBWV01000006">
    <property type="protein sequence ID" value="GAO45597.1"/>
    <property type="molecule type" value="Genomic_DNA"/>
</dbReference>
<evidence type="ECO:0000313" key="2">
    <source>
        <dbReference type="EMBL" id="GAO45597.1"/>
    </source>
</evidence>
<evidence type="ECO:0000259" key="1">
    <source>
        <dbReference type="Pfam" id="PF08522"/>
    </source>
</evidence>
<dbReference type="PROSITE" id="PS51257">
    <property type="entry name" value="PROKAR_LIPOPROTEIN"/>
    <property type="match status" value="1"/>
</dbReference>
<evidence type="ECO:0000313" key="3">
    <source>
        <dbReference type="Proteomes" id="UP000033121"/>
    </source>
</evidence>
<keyword evidence="3" id="KW-1185">Reference proteome</keyword>
<gene>
    <name evidence="2" type="ORF">FPE01S_06_00880</name>
</gene>
<feature type="domain" description="BT-3987-like N-terminal" evidence="1">
    <location>
        <begin position="69"/>
        <end position="168"/>
    </location>
</feature>
<proteinExistence type="predicted"/>
<dbReference type="Proteomes" id="UP000033121">
    <property type="component" value="Unassembled WGS sequence"/>
</dbReference>
<dbReference type="AlphaFoldDB" id="A0A0E9N6M3"/>
<dbReference type="STRING" id="1220578.FPE01S_06_00880"/>
<accession>A0A0E9N6M3</accession>
<protein>
    <recommendedName>
        <fullName evidence="1">BT-3987-like N-terminal domain-containing protein</fullName>
    </recommendedName>
</protein>
<name>A0A0E9N6M3_9BACT</name>
<comment type="caution">
    <text evidence="2">The sequence shown here is derived from an EMBL/GenBank/DDBJ whole genome shotgun (WGS) entry which is preliminary data.</text>
</comment>
<dbReference type="Gene3D" id="2.60.40.1740">
    <property type="entry name" value="hypothetical protein (bacova_03559)"/>
    <property type="match status" value="1"/>
</dbReference>
<reference evidence="2 3" key="1">
    <citation type="submission" date="2015-04" db="EMBL/GenBank/DDBJ databases">
        <title>Whole genome shotgun sequence of Flavihumibacter petaseus NBRC 106054.</title>
        <authorList>
            <person name="Miyazawa S."/>
            <person name="Hosoyama A."/>
            <person name="Hashimoto M."/>
            <person name="Noguchi M."/>
            <person name="Tsuchikane K."/>
            <person name="Ohji S."/>
            <person name="Yamazoe A."/>
            <person name="Ichikawa N."/>
            <person name="Kimura A."/>
            <person name="Fujita N."/>
        </authorList>
    </citation>
    <scope>NUCLEOTIDE SEQUENCE [LARGE SCALE GENOMIC DNA]</scope>
    <source>
        <strain evidence="2 3">NBRC 106054</strain>
    </source>
</reference>
<organism evidence="2 3">
    <name type="scientific">Flavihumibacter petaseus NBRC 106054</name>
    <dbReference type="NCBI Taxonomy" id="1220578"/>
    <lineage>
        <taxon>Bacteria</taxon>
        <taxon>Pseudomonadati</taxon>
        <taxon>Bacteroidota</taxon>
        <taxon>Chitinophagia</taxon>
        <taxon>Chitinophagales</taxon>
        <taxon>Chitinophagaceae</taxon>
        <taxon>Flavihumibacter</taxon>
    </lineage>
</organism>
<dbReference type="Pfam" id="PF08522">
    <property type="entry name" value="BT_3987-like_N"/>
    <property type="match status" value="1"/>
</dbReference>
<dbReference type="InterPro" id="IPR013728">
    <property type="entry name" value="BT_3987-like_N"/>
</dbReference>